<proteinExistence type="predicted"/>
<reference evidence="1 2" key="1">
    <citation type="submission" date="2015-05" db="EMBL/GenBank/DDBJ databases">
        <title>A genomic and transcriptomic approach to investigate the blue pigment phenotype in Pseudomonas fluorescens.</title>
        <authorList>
            <person name="Andreani N.A."/>
            <person name="Cardazzo B."/>
        </authorList>
    </citation>
    <scope>NUCLEOTIDE SEQUENCE [LARGE SCALE GENOMIC DNA]</scope>
    <source>
        <strain evidence="1 2">Ps_22</strain>
    </source>
</reference>
<evidence type="ECO:0000313" key="1">
    <source>
        <dbReference type="EMBL" id="KWV85856.1"/>
    </source>
</evidence>
<sequence>MGQAVGLAIQFAVAQGLRVELHRHRSRVCPGAIGKQLMHQALGRKARLRAVPQLQDLLLFGRVQQA</sequence>
<gene>
    <name evidence="1" type="ORF">PFLmoz3_04499</name>
</gene>
<accession>A0A120G6K6</accession>
<evidence type="ECO:0000313" key="2">
    <source>
        <dbReference type="Proteomes" id="UP000061348"/>
    </source>
</evidence>
<name>A0A120G6K6_PSEFL</name>
<organism evidence="1 2">
    <name type="scientific">Pseudomonas fluorescens</name>
    <dbReference type="NCBI Taxonomy" id="294"/>
    <lineage>
        <taxon>Bacteria</taxon>
        <taxon>Pseudomonadati</taxon>
        <taxon>Pseudomonadota</taxon>
        <taxon>Gammaproteobacteria</taxon>
        <taxon>Pseudomonadales</taxon>
        <taxon>Pseudomonadaceae</taxon>
        <taxon>Pseudomonas</taxon>
    </lineage>
</organism>
<comment type="caution">
    <text evidence="1">The sequence shown here is derived from an EMBL/GenBank/DDBJ whole genome shotgun (WGS) entry which is preliminary data.</text>
</comment>
<protein>
    <submittedName>
        <fullName evidence="1">Uncharacterized protein</fullName>
    </submittedName>
</protein>
<dbReference type="EMBL" id="LCYA01000120">
    <property type="protein sequence ID" value="KWV85856.1"/>
    <property type="molecule type" value="Genomic_DNA"/>
</dbReference>
<dbReference type="Proteomes" id="UP000061348">
    <property type="component" value="Unassembled WGS sequence"/>
</dbReference>
<dbReference type="AlphaFoldDB" id="A0A120G6K6"/>